<dbReference type="Gene3D" id="1.20.1540.10">
    <property type="entry name" value="Rhomboid-like"/>
    <property type="match status" value="1"/>
</dbReference>
<dbReference type="InterPro" id="IPR035952">
    <property type="entry name" value="Rhomboid-like_sf"/>
</dbReference>
<name>A0A1I3SBM7_9RHOB</name>
<feature type="domain" description="Peptidase S54 rhomboid" evidence="8">
    <location>
        <begin position="69"/>
        <end position="211"/>
    </location>
</feature>
<dbReference type="RefSeq" id="WP_177213118.1">
    <property type="nucleotide sequence ID" value="NZ_FORH01000004.1"/>
</dbReference>
<gene>
    <name evidence="9" type="ORF">SAMN04487991_2398</name>
</gene>
<comment type="subcellular location">
    <subcellularLocation>
        <location evidence="1">Membrane</location>
        <topology evidence="1">Multi-pass membrane protein</topology>
    </subcellularLocation>
</comment>
<keyword evidence="4 7" id="KW-0812">Transmembrane</keyword>
<dbReference type="PANTHER" id="PTHR43066">
    <property type="entry name" value="RHOMBOID-RELATED PROTEIN"/>
    <property type="match status" value="1"/>
</dbReference>
<keyword evidence="5 7" id="KW-1133">Transmembrane helix</keyword>
<dbReference type="EMBL" id="FORH01000004">
    <property type="protein sequence ID" value="SFJ55820.1"/>
    <property type="molecule type" value="Genomic_DNA"/>
</dbReference>
<proteinExistence type="predicted"/>
<dbReference type="PANTHER" id="PTHR43066:SF26">
    <property type="entry name" value="RHOMBOID PROTEASE GLPG"/>
    <property type="match status" value="1"/>
</dbReference>
<feature type="transmembrane region" description="Helical" evidence="7">
    <location>
        <begin position="12"/>
        <end position="34"/>
    </location>
</feature>
<feature type="transmembrane region" description="Helical" evidence="7">
    <location>
        <begin position="70"/>
        <end position="96"/>
    </location>
</feature>
<dbReference type="GO" id="GO:0016020">
    <property type="term" value="C:membrane"/>
    <property type="evidence" value="ECO:0007669"/>
    <property type="project" value="UniProtKB-SubCell"/>
</dbReference>
<organism evidence="9 10">
    <name type="scientific">Celeribacter neptunius</name>
    <dbReference type="NCBI Taxonomy" id="588602"/>
    <lineage>
        <taxon>Bacteria</taxon>
        <taxon>Pseudomonadati</taxon>
        <taxon>Pseudomonadota</taxon>
        <taxon>Alphaproteobacteria</taxon>
        <taxon>Rhodobacterales</taxon>
        <taxon>Roseobacteraceae</taxon>
        <taxon>Celeribacter</taxon>
    </lineage>
</organism>
<keyword evidence="3" id="KW-0997">Cell inner membrane</keyword>
<protein>
    <submittedName>
        <fullName evidence="9">Membrane associated serine protease, rhomboid family</fullName>
    </submittedName>
</protein>
<dbReference type="Pfam" id="PF01694">
    <property type="entry name" value="Rhomboid"/>
    <property type="match status" value="1"/>
</dbReference>
<evidence type="ECO:0000256" key="7">
    <source>
        <dbReference type="SAM" id="Phobius"/>
    </source>
</evidence>
<keyword evidence="9" id="KW-0378">Hydrolase</keyword>
<evidence type="ECO:0000256" key="5">
    <source>
        <dbReference type="ARBA" id="ARBA00022989"/>
    </source>
</evidence>
<sequence length="219" mass="24016">MPRPKPRAWPKSLILLLMLNILPELVFDLFVLSSQDGLAAILRTRLYQYLAFWPSLLSGAHAGYPGQALFMFLTYGFLHAGLAHLTINMITLVSLSRPLLESLGSRRFMSLYLIGIIGGAGGYALLATQPQPMVGASGALFGLAGALLWERAVEDLRDLGLWETLRGLAFPLLWLVLINVVMYVAFNGHLAWEAHLGGCISGAIAMAWLMHRRKAQGTD</sequence>
<evidence type="ECO:0000256" key="4">
    <source>
        <dbReference type="ARBA" id="ARBA00022692"/>
    </source>
</evidence>
<dbReference type="STRING" id="588602.SAMN04487991_2398"/>
<keyword evidence="10" id="KW-1185">Reference proteome</keyword>
<dbReference type="SUPFAM" id="SSF144091">
    <property type="entry name" value="Rhomboid-like"/>
    <property type="match status" value="1"/>
</dbReference>
<dbReference type="AlphaFoldDB" id="A0A1I3SBM7"/>
<evidence type="ECO:0000256" key="3">
    <source>
        <dbReference type="ARBA" id="ARBA00022519"/>
    </source>
</evidence>
<evidence type="ECO:0000259" key="8">
    <source>
        <dbReference type="Pfam" id="PF01694"/>
    </source>
</evidence>
<feature type="transmembrane region" description="Helical" evidence="7">
    <location>
        <begin position="192"/>
        <end position="210"/>
    </location>
</feature>
<keyword evidence="6 7" id="KW-0472">Membrane</keyword>
<evidence type="ECO:0000313" key="10">
    <source>
        <dbReference type="Proteomes" id="UP000199630"/>
    </source>
</evidence>
<feature type="transmembrane region" description="Helical" evidence="7">
    <location>
        <begin position="133"/>
        <end position="153"/>
    </location>
</feature>
<evidence type="ECO:0000256" key="1">
    <source>
        <dbReference type="ARBA" id="ARBA00004141"/>
    </source>
</evidence>
<dbReference type="InterPro" id="IPR022764">
    <property type="entry name" value="Peptidase_S54_rhomboid_dom"/>
</dbReference>
<evidence type="ECO:0000256" key="6">
    <source>
        <dbReference type="ARBA" id="ARBA00023136"/>
    </source>
</evidence>
<accession>A0A1I3SBM7</accession>
<dbReference type="GO" id="GO:0004252">
    <property type="term" value="F:serine-type endopeptidase activity"/>
    <property type="evidence" value="ECO:0007669"/>
    <property type="project" value="InterPro"/>
</dbReference>
<keyword evidence="9" id="KW-0645">Protease</keyword>
<evidence type="ECO:0000256" key="2">
    <source>
        <dbReference type="ARBA" id="ARBA00022475"/>
    </source>
</evidence>
<evidence type="ECO:0000313" key="9">
    <source>
        <dbReference type="EMBL" id="SFJ55820.1"/>
    </source>
</evidence>
<feature type="transmembrane region" description="Helical" evidence="7">
    <location>
        <begin position="165"/>
        <end position="186"/>
    </location>
</feature>
<keyword evidence="2" id="KW-1003">Cell membrane</keyword>
<dbReference type="Proteomes" id="UP000199630">
    <property type="component" value="Unassembled WGS sequence"/>
</dbReference>
<feature type="transmembrane region" description="Helical" evidence="7">
    <location>
        <begin position="108"/>
        <end position="127"/>
    </location>
</feature>
<dbReference type="GO" id="GO:0006508">
    <property type="term" value="P:proteolysis"/>
    <property type="evidence" value="ECO:0007669"/>
    <property type="project" value="UniProtKB-KW"/>
</dbReference>
<reference evidence="10" key="1">
    <citation type="submission" date="2016-10" db="EMBL/GenBank/DDBJ databases">
        <authorList>
            <person name="Varghese N."/>
            <person name="Submissions S."/>
        </authorList>
    </citation>
    <scope>NUCLEOTIDE SEQUENCE [LARGE SCALE GENOMIC DNA]</scope>
    <source>
        <strain evidence="10">DSM 26471</strain>
    </source>
</reference>